<feature type="signal peptide" evidence="2">
    <location>
        <begin position="1"/>
        <end position="18"/>
    </location>
</feature>
<dbReference type="SUPFAM" id="SSF52266">
    <property type="entry name" value="SGNH hydrolase"/>
    <property type="match status" value="1"/>
</dbReference>
<keyword evidence="2" id="KW-0732">Signal</keyword>
<feature type="chain" id="PRO_5039448179" evidence="2">
    <location>
        <begin position="19"/>
        <end position="572"/>
    </location>
</feature>
<evidence type="ECO:0000259" key="3">
    <source>
        <dbReference type="Pfam" id="PF03629"/>
    </source>
</evidence>
<dbReference type="Proteomes" id="UP001164653">
    <property type="component" value="Chromosome"/>
</dbReference>
<dbReference type="GO" id="GO:0016788">
    <property type="term" value="F:hydrolase activity, acting on ester bonds"/>
    <property type="evidence" value="ECO:0007669"/>
    <property type="project" value="UniProtKB-ARBA"/>
</dbReference>
<dbReference type="Gene3D" id="3.40.50.1110">
    <property type="entry name" value="SGNH hydrolase"/>
    <property type="match status" value="1"/>
</dbReference>
<evidence type="ECO:0000256" key="1">
    <source>
        <dbReference type="ARBA" id="ARBA00022801"/>
    </source>
</evidence>
<evidence type="ECO:0000313" key="6">
    <source>
        <dbReference type="Proteomes" id="UP001164653"/>
    </source>
</evidence>
<keyword evidence="1" id="KW-0378">Hydrolase</keyword>
<feature type="domain" description="Sialate O-acetylesterase" evidence="3">
    <location>
        <begin position="120"/>
        <end position="363"/>
    </location>
</feature>
<dbReference type="InterPro" id="IPR005181">
    <property type="entry name" value="SASA"/>
</dbReference>
<evidence type="ECO:0000313" key="5">
    <source>
        <dbReference type="EMBL" id="WAC09566.1"/>
    </source>
</evidence>
<dbReference type="Pfam" id="PF18962">
    <property type="entry name" value="Por_Secre_tail"/>
    <property type="match status" value="1"/>
</dbReference>
<sequence length="572" mass="62219">MKIFTILMFCLTSSTLFGQLSISFPPARMVYQRNQAGSATVFITGTYISAVDKIEARLNTRTGEPGTAVDWTEIVGSASGNVFSGSLTAVGGRYDLEVRGKKNGSQVGSSVTVEKVGVGEVFLIVGHSNAAAAGQDGDMVGASSDMVNSINPNADLPLYNEYLMNGTADYLAPLQPTQLCQTCGIGPMVQYPWLWSRLGDLLVSPSALNVPVLFYSAAFGGSNIDQTYKSAYNIPFDHGFIEYSIRMPYANIRNAMNAYVPRTGLRAILSMHGVNDGGLTAEEFRFRSERVITKTRDESGYSDLAWLIATSCYNNGVNAVITSAQETLISTIPNVFRGANLNSIGNAGRYDGLHFNVTGQTMAASLWRDAITNPSVNIIQNAKSFMAQAPPLPGPPLPVTLASFNGKRNGNGQNELRWVTSSEENNDYFEIQRSDDAIKFEAVGNVKGIGDSKENNTYTFSDEAPAKLVTYYKLKQVDYDGKSTMSRIIAVRNESEEFNEFVFPNPAQHQIQVATDNGAVVEAITLFDLKGKAVMQNTKSNLMDISGLRQGDYFIQVKMSSGQSVRKKIVKL</sequence>
<dbReference type="NCBIfam" id="TIGR04183">
    <property type="entry name" value="Por_Secre_tail"/>
    <property type="match status" value="1"/>
</dbReference>
<dbReference type="InterPro" id="IPR036514">
    <property type="entry name" value="SGNH_hydro_sf"/>
</dbReference>
<accession>A0A9E8N7S0</accession>
<dbReference type="InterPro" id="IPR026444">
    <property type="entry name" value="Secre_tail"/>
</dbReference>
<keyword evidence="6" id="KW-1185">Reference proteome</keyword>
<feature type="domain" description="Secretion system C-terminal sorting" evidence="4">
    <location>
        <begin position="502"/>
        <end position="570"/>
    </location>
</feature>
<dbReference type="AlphaFoldDB" id="A0A9E8N7S0"/>
<gene>
    <name evidence="5" type="ORF">ON006_17585</name>
</gene>
<dbReference type="KEGG" id="dpf:ON006_17585"/>
<protein>
    <submittedName>
        <fullName evidence="5">T9SS type A sorting domain-containing protein</fullName>
    </submittedName>
</protein>
<evidence type="ECO:0000256" key="2">
    <source>
        <dbReference type="SAM" id="SignalP"/>
    </source>
</evidence>
<dbReference type="RefSeq" id="WP_244820682.1">
    <property type="nucleotide sequence ID" value="NZ_CP112998.1"/>
</dbReference>
<dbReference type="EMBL" id="CP112998">
    <property type="protein sequence ID" value="WAC09566.1"/>
    <property type="molecule type" value="Genomic_DNA"/>
</dbReference>
<reference evidence="5" key="1">
    <citation type="submission" date="2022-11" db="EMBL/GenBank/DDBJ databases">
        <title>Dyadobacter pollutisoli sp. nov., isolated from plastic dumped soil.</title>
        <authorList>
            <person name="Kim J.M."/>
            <person name="Kim K.R."/>
            <person name="Lee J.K."/>
            <person name="Hao L."/>
            <person name="Jeon C.O."/>
        </authorList>
    </citation>
    <scope>NUCLEOTIDE SEQUENCE</scope>
    <source>
        <strain evidence="5">U1</strain>
    </source>
</reference>
<dbReference type="Pfam" id="PF03629">
    <property type="entry name" value="SASA"/>
    <property type="match status" value="1"/>
</dbReference>
<name>A0A9E8N7S0_9BACT</name>
<organism evidence="5 6">
    <name type="scientific">Dyadobacter pollutisoli</name>
    <dbReference type="NCBI Taxonomy" id="2910158"/>
    <lineage>
        <taxon>Bacteria</taxon>
        <taxon>Pseudomonadati</taxon>
        <taxon>Bacteroidota</taxon>
        <taxon>Cytophagia</taxon>
        <taxon>Cytophagales</taxon>
        <taxon>Spirosomataceae</taxon>
        <taxon>Dyadobacter</taxon>
    </lineage>
</organism>
<evidence type="ECO:0000259" key="4">
    <source>
        <dbReference type="Pfam" id="PF18962"/>
    </source>
</evidence>
<proteinExistence type="predicted"/>